<protein>
    <submittedName>
        <fullName evidence="14">(pine wood nematode) hypothetical protein</fullName>
    </submittedName>
</protein>
<dbReference type="EMBL" id="CAJFDI010000004">
    <property type="protein sequence ID" value="CAD5228271.1"/>
    <property type="molecule type" value="Genomic_DNA"/>
</dbReference>
<dbReference type="AlphaFoldDB" id="A0A1I7RIJ4"/>
<keyword evidence="10" id="KW-0496">Mitochondrion</keyword>
<name>A0A1I7RIJ4_BURXY</name>
<keyword evidence="17" id="KW-1185">Reference proteome</keyword>
<evidence type="ECO:0000256" key="8">
    <source>
        <dbReference type="ARBA" id="ARBA00022989"/>
    </source>
</evidence>
<dbReference type="EMBL" id="CAJFCV020000004">
    <property type="protein sequence ID" value="CAG9118809.1"/>
    <property type="molecule type" value="Genomic_DNA"/>
</dbReference>
<organism evidence="16 18">
    <name type="scientific">Bursaphelenchus xylophilus</name>
    <name type="common">Pinewood nematode worm</name>
    <name type="synonym">Aphelenchoides xylophilus</name>
    <dbReference type="NCBI Taxonomy" id="6326"/>
    <lineage>
        <taxon>Eukaryota</taxon>
        <taxon>Metazoa</taxon>
        <taxon>Ecdysozoa</taxon>
        <taxon>Nematoda</taxon>
        <taxon>Chromadorea</taxon>
        <taxon>Rhabditida</taxon>
        <taxon>Tylenchina</taxon>
        <taxon>Tylenchomorpha</taxon>
        <taxon>Aphelenchoidea</taxon>
        <taxon>Aphelenchoididae</taxon>
        <taxon>Bursaphelenchus</taxon>
    </lineage>
</organism>
<evidence type="ECO:0000256" key="12">
    <source>
        <dbReference type="SAM" id="MobiDB-lite"/>
    </source>
</evidence>
<keyword evidence="9" id="KW-0811">Translocation</keyword>
<evidence type="ECO:0000313" key="17">
    <source>
        <dbReference type="Proteomes" id="UP000659654"/>
    </source>
</evidence>
<dbReference type="OrthoDB" id="2261329at2759"/>
<accession>A0A1I7RIJ4</accession>
<evidence type="ECO:0000313" key="18">
    <source>
        <dbReference type="WBParaSite" id="BXY_0052500.1"/>
    </source>
</evidence>
<dbReference type="WBParaSite" id="BXY_0052500.1">
    <property type="protein sequence ID" value="BXY_0052500.1"/>
    <property type="gene ID" value="BXY_0052500"/>
</dbReference>
<evidence type="ECO:0000256" key="10">
    <source>
        <dbReference type="ARBA" id="ARBA00023128"/>
    </source>
</evidence>
<gene>
    <name evidence="14" type="ORF">BXYJ_LOCUS10361</name>
</gene>
<keyword evidence="7" id="KW-0653">Protein transport</keyword>
<keyword evidence="5 13" id="KW-0812">Transmembrane</keyword>
<keyword evidence="11 13" id="KW-0472">Membrane</keyword>
<evidence type="ECO:0000256" key="1">
    <source>
        <dbReference type="ARBA" id="ARBA00002959"/>
    </source>
</evidence>
<dbReference type="Proteomes" id="UP000659654">
    <property type="component" value="Unassembled WGS sequence"/>
</dbReference>
<comment type="subcellular location">
    <subcellularLocation>
        <location evidence="2">Mitochondrion inner membrane</location>
        <topology evidence="2">Multi-pass membrane protein</topology>
    </subcellularLocation>
</comment>
<comment type="similarity">
    <text evidence="3">Belongs to the Tim17/Tim22/Tim23 family.</text>
</comment>
<evidence type="ECO:0000256" key="11">
    <source>
        <dbReference type="ARBA" id="ARBA00023136"/>
    </source>
</evidence>
<keyword evidence="8 13" id="KW-1133">Transmembrane helix</keyword>
<dbReference type="Pfam" id="PF02466">
    <property type="entry name" value="Tim17"/>
    <property type="match status" value="1"/>
</dbReference>
<reference evidence="15" key="2">
    <citation type="submission" date="2020-08" db="EMBL/GenBank/DDBJ databases">
        <authorList>
            <person name="Kikuchi T."/>
        </authorList>
    </citation>
    <scope>NUCLEOTIDE SEQUENCE</scope>
    <source>
        <strain evidence="14">Ka4C1</strain>
    </source>
</reference>
<comment type="function">
    <text evidence="1">Essential component of the TIM23 complex, a complex that mediates the translocation of transit peptide-containing proteins across the mitochondrial inner membrane.</text>
</comment>
<evidence type="ECO:0000256" key="9">
    <source>
        <dbReference type="ARBA" id="ARBA00023010"/>
    </source>
</evidence>
<keyword evidence="4" id="KW-0813">Transport</keyword>
<dbReference type="Proteomes" id="UP000095284">
    <property type="component" value="Unplaced"/>
</dbReference>
<evidence type="ECO:0000256" key="3">
    <source>
        <dbReference type="ARBA" id="ARBA00008444"/>
    </source>
</evidence>
<evidence type="ECO:0000256" key="7">
    <source>
        <dbReference type="ARBA" id="ARBA00022927"/>
    </source>
</evidence>
<dbReference type="PANTHER" id="PTHR10485">
    <property type="entry name" value="MITOCHONDRIAL IMPORT INNER MEMBRANE TRANSLOCASE SUBUNIT TIM-17"/>
    <property type="match status" value="1"/>
</dbReference>
<keyword evidence="6" id="KW-0999">Mitochondrion inner membrane</keyword>
<dbReference type="eggNOG" id="KOG1652">
    <property type="taxonomic scope" value="Eukaryota"/>
</dbReference>
<feature type="region of interest" description="Disordered" evidence="12">
    <location>
        <begin position="138"/>
        <end position="181"/>
    </location>
</feature>
<evidence type="ECO:0000256" key="2">
    <source>
        <dbReference type="ARBA" id="ARBA00004448"/>
    </source>
</evidence>
<feature type="transmembrane region" description="Helical" evidence="13">
    <location>
        <begin position="20"/>
        <end position="41"/>
    </location>
</feature>
<evidence type="ECO:0000256" key="13">
    <source>
        <dbReference type="SAM" id="Phobius"/>
    </source>
</evidence>
<dbReference type="GO" id="GO:0005744">
    <property type="term" value="C:TIM23 mitochondrial import inner membrane translocase complex"/>
    <property type="evidence" value="ECO:0007669"/>
    <property type="project" value="TreeGrafter"/>
</dbReference>
<dbReference type="SMR" id="A0A1I7RIJ4"/>
<evidence type="ECO:0000313" key="14">
    <source>
        <dbReference type="EMBL" id="CAD5228271.1"/>
    </source>
</evidence>
<sequence length="181" mass="19402">MDEYTREPCPYRIFDDVGSAFSMGLVGGSIFHSISAYRHAAKNQKLSSMLREIRLKSPVTGGQFGAWGGMFSTIDCTLVAIRKKEDAFNSIASGALTGAFLSIRSGPKIMAGSAILGGTVLAMIEGMGVVMTRFMGNMYDPTQQPPPEDPQQLAPKKEAPEPVESTEAPQTAPFGIPKLNL</sequence>
<feature type="transmembrane region" description="Helical" evidence="13">
    <location>
        <begin position="109"/>
        <end position="130"/>
    </location>
</feature>
<proteinExistence type="inferred from homology"/>
<dbReference type="GO" id="GO:0030150">
    <property type="term" value="P:protein import into mitochondrial matrix"/>
    <property type="evidence" value="ECO:0007669"/>
    <property type="project" value="TreeGrafter"/>
</dbReference>
<evidence type="ECO:0000313" key="16">
    <source>
        <dbReference type="Proteomes" id="UP000095284"/>
    </source>
</evidence>
<dbReference type="GO" id="GO:0008320">
    <property type="term" value="F:protein transmembrane transporter activity"/>
    <property type="evidence" value="ECO:0007669"/>
    <property type="project" value="TreeGrafter"/>
</dbReference>
<reference evidence="18" key="1">
    <citation type="submission" date="2016-11" db="UniProtKB">
        <authorList>
            <consortium name="WormBaseParasite"/>
        </authorList>
    </citation>
    <scope>IDENTIFICATION</scope>
</reference>
<evidence type="ECO:0000313" key="15">
    <source>
        <dbReference type="EMBL" id="CAG9118809.1"/>
    </source>
</evidence>
<evidence type="ECO:0000256" key="6">
    <source>
        <dbReference type="ARBA" id="ARBA00022792"/>
    </source>
</evidence>
<dbReference type="Proteomes" id="UP000582659">
    <property type="component" value="Unassembled WGS sequence"/>
</dbReference>
<dbReference type="PANTHER" id="PTHR10485:SF0">
    <property type="entry name" value="AT05822P-RELATED"/>
    <property type="match status" value="1"/>
</dbReference>
<evidence type="ECO:0000256" key="5">
    <source>
        <dbReference type="ARBA" id="ARBA00022692"/>
    </source>
</evidence>
<evidence type="ECO:0000256" key="4">
    <source>
        <dbReference type="ARBA" id="ARBA00022448"/>
    </source>
</evidence>